<keyword evidence="2" id="KW-1185">Reference proteome</keyword>
<evidence type="ECO:0000313" key="1">
    <source>
        <dbReference type="EMBL" id="QOX62709.1"/>
    </source>
</evidence>
<organism evidence="1 2">
    <name type="scientific">Anoxybacterium hadale</name>
    <dbReference type="NCBI Taxonomy" id="3408580"/>
    <lineage>
        <taxon>Bacteria</taxon>
        <taxon>Bacillati</taxon>
        <taxon>Bacillota</taxon>
        <taxon>Clostridia</taxon>
        <taxon>Peptostreptococcales</taxon>
        <taxon>Anaerovoracaceae</taxon>
        <taxon>Anoxybacterium</taxon>
    </lineage>
</organism>
<evidence type="ECO:0000313" key="2">
    <source>
        <dbReference type="Proteomes" id="UP000594014"/>
    </source>
</evidence>
<proteinExistence type="predicted"/>
<sequence length="535" mass="58340">MEEGNNLVKKHDLKVINIVFMIYCLCAAGAYGIEAMIPASGPGLTLVLLMVIPFVWGLPMALASVELGSARPVEGGFYKWIQEALGEFWGFQAGWWKSIANYIDSSVYVILAGTYFALMTGVGETGKYAFQVAIIALFVIINLRGVQESSKISLVVGFAVLAIFTLITVVGFMNVSQNAFTPFTPPDQGVMLSISGGLAIGIWMYSGYEAMSAVGGEVSNPRIIPKATLIAVPLIAATYILPTAASLSSIGQWENWQEGISGDVVGYGTVLSTYLGHGIWMLLFGAIAIMAQCSIYNSWMTAGTRVLFAMSDDNLAPKFIKKVNKKHGVPYIPVLIMAAVNLILCSFEFTVVLVIEVLLIIATQILLFISMLVMRKKMPDSERPIKIPGPKLFITLFFSIPVVVGVLAYLLNGTDYFMGGLIGICTGPIAYFVFKRRYGGLHKSDPKKHPVNRITGLAQGDLYRISYFFLIVCVLSLMGSAFLPWYEGSWGQEYYYETYGADVFGTFLSVIKGFAAAGAALFVVFRVIAKKTEKK</sequence>
<dbReference type="Proteomes" id="UP000594014">
    <property type="component" value="Chromosome"/>
</dbReference>
<gene>
    <name evidence="1" type="ORF">FRZ06_04780</name>
</gene>
<dbReference type="EMBL" id="CP042469">
    <property type="protein sequence ID" value="QOX62709.1"/>
    <property type="molecule type" value="Genomic_DNA"/>
</dbReference>
<protein>
    <submittedName>
        <fullName evidence="1">APC family permease</fullName>
    </submittedName>
</protein>
<reference evidence="1" key="1">
    <citation type="submission" date="2019-08" db="EMBL/GenBank/DDBJ databases">
        <title>Genome sequence of Clostridiales bacterium MT110.</title>
        <authorList>
            <person name="Cao J."/>
        </authorList>
    </citation>
    <scope>NUCLEOTIDE SEQUENCE</scope>
    <source>
        <strain evidence="1">MT110</strain>
    </source>
</reference>
<name>A0ACD1A8N4_9FIRM</name>
<accession>A0ACD1A8N4</accession>